<dbReference type="EMBL" id="DVIQ01000100">
    <property type="protein sequence ID" value="HIS32803.1"/>
    <property type="molecule type" value="Genomic_DNA"/>
</dbReference>
<comment type="caution">
    <text evidence="3">The sequence shown here is derived from an EMBL/GenBank/DDBJ whole genome shotgun (WGS) entry which is preliminary data.</text>
</comment>
<sequence length="366" mass="41962">MIKKKNMLGWLLGIFLLCLFVLLPAVRVRAASDFNLLEAVDRKTPKTGTWQITEQGRRFVYSNGKYPRKVWLKLDGKYYYFDTNGYARTKWVRFKGNRYFLSSRSARYGQLLLGFQKINGKTYFFSRRSGQLLYGWTKINKKWYHFDEETGVMDTSTWIDGRYLQKNGVMAVNTTVDGKYVGEDGYVAEDPALSVPDRSDTEEKTVIFVGDSRTVGMGQTAGQGETYIAKTGEGYEWFSTTGLKRLRKALQKDPDAAVVINLGINDLGNIGHYIKLYNRLFRSYPQADFYLMSVNPIEQKKAVSEGYTVTNQQITAFNQKLRSTFGSRYVSCSTYLKSSGYSTVDGIHYNSTTYRKIYRYIMGVLA</sequence>
<evidence type="ECO:0000313" key="4">
    <source>
        <dbReference type="Proteomes" id="UP000823935"/>
    </source>
</evidence>
<dbReference type="CDD" id="cd00229">
    <property type="entry name" value="SGNH_hydrolase"/>
    <property type="match status" value="1"/>
</dbReference>
<dbReference type="Gene3D" id="2.10.270.10">
    <property type="entry name" value="Cholin Binding"/>
    <property type="match status" value="1"/>
</dbReference>
<reference evidence="3" key="2">
    <citation type="journal article" date="2021" name="PeerJ">
        <title>Extensive microbial diversity within the chicken gut microbiome revealed by metagenomics and culture.</title>
        <authorList>
            <person name="Gilroy R."/>
            <person name="Ravi A."/>
            <person name="Getino M."/>
            <person name="Pursley I."/>
            <person name="Horton D.L."/>
            <person name="Alikhan N.F."/>
            <person name="Baker D."/>
            <person name="Gharbi K."/>
            <person name="Hall N."/>
            <person name="Watson M."/>
            <person name="Adriaenssens E.M."/>
            <person name="Foster-Nyarko E."/>
            <person name="Jarju S."/>
            <person name="Secka A."/>
            <person name="Antonio M."/>
            <person name="Oren A."/>
            <person name="Chaudhuri R.R."/>
            <person name="La Ragione R."/>
            <person name="Hildebrand F."/>
            <person name="Pallen M.J."/>
        </authorList>
    </citation>
    <scope>NUCLEOTIDE SEQUENCE</scope>
    <source>
        <strain evidence="3">CHK190-19873</strain>
    </source>
</reference>
<keyword evidence="1" id="KW-0677">Repeat</keyword>
<feature type="repeat" description="Cell wall-binding" evidence="2">
    <location>
        <begin position="68"/>
        <end position="87"/>
    </location>
</feature>
<protein>
    <submittedName>
        <fullName evidence="3">Uncharacterized protein</fullName>
    </submittedName>
</protein>
<dbReference type="InterPro" id="IPR018337">
    <property type="entry name" value="Cell_wall/Cho-bd_repeat"/>
</dbReference>
<name>A0A9D1EVS2_9FIRM</name>
<evidence type="ECO:0000256" key="2">
    <source>
        <dbReference type="PROSITE-ProRule" id="PRU00591"/>
    </source>
</evidence>
<dbReference type="SUPFAM" id="SSF69360">
    <property type="entry name" value="Cell wall binding repeat"/>
    <property type="match status" value="1"/>
</dbReference>
<dbReference type="PROSITE" id="PS51170">
    <property type="entry name" value="CW"/>
    <property type="match status" value="1"/>
</dbReference>
<gene>
    <name evidence="3" type="ORF">IAB44_14850</name>
</gene>
<evidence type="ECO:0000313" key="3">
    <source>
        <dbReference type="EMBL" id="HIS32803.1"/>
    </source>
</evidence>
<dbReference type="Pfam" id="PF01473">
    <property type="entry name" value="Choline_bind_1"/>
    <property type="match status" value="1"/>
</dbReference>
<evidence type="ECO:0000256" key="1">
    <source>
        <dbReference type="ARBA" id="ARBA00022737"/>
    </source>
</evidence>
<accession>A0A9D1EVS2</accession>
<organism evidence="3 4">
    <name type="scientific">Candidatus Limivivens intestinipullorum</name>
    <dbReference type="NCBI Taxonomy" id="2840858"/>
    <lineage>
        <taxon>Bacteria</taxon>
        <taxon>Bacillati</taxon>
        <taxon>Bacillota</taxon>
        <taxon>Clostridia</taxon>
        <taxon>Lachnospirales</taxon>
        <taxon>Lachnospiraceae</taxon>
        <taxon>Lachnospiraceae incertae sedis</taxon>
        <taxon>Candidatus Limivivens</taxon>
    </lineage>
</organism>
<dbReference type="InterPro" id="IPR036514">
    <property type="entry name" value="SGNH_hydro_sf"/>
</dbReference>
<dbReference type="Gene3D" id="3.40.50.1110">
    <property type="entry name" value="SGNH hydrolase"/>
    <property type="match status" value="1"/>
</dbReference>
<reference evidence="3" key="1">
    <citation type="submission" date="2020-10" db="EMBL/GenBank/DDBJ databases">
        <authorList>
            <person name="Gilroy R."/>
        </authorList>
    </citation>
    <scope>NUCLEOTIDE SEQUENCE</scope>
    <source>
        <strain evidence="3">CHK190-19873</strain>
    </source>
</reference>
<dbReference type="AlphaFoldDB" id="A0A9D1EVS2"/>
<proteinExistence type="predicted"/>
<dbReference type="Proteomes" id="UP000823935">
    <property type="component" value="Unassembled WGS sequence"/>
</dbReference>
<dbReference type="SUPFAM" id="SSF52266">
    <property type="entry name" value="SGNH hydrolase"/>
    <property type="match status" value="1"/>
</dbReference>
<dbReference type="Pfam" id="PF19127">
    <property type="entry name" value="Choline_bind_3"/>
    <property type="match status" value="1"/>
</dbReference>